<gene>
    <name evidence="2" type="ORF">QTP81_15290</name>
</gene>
<name>A0ABT7T0K8_9ALTE</name>
<protein>
    <submittedName>
        <fullName evidence="2">DUF6170 family protein</fullName>
    </submittedName>
</protein>
<dbReference type="InterPro" id="IPR046168">
    <property type="entry name" value="DUF6170"/>
</dbReference>
<dbReference type="EMBL" id="JAUCBP010000012">
    <property type="protein sequence ID" value="MDM7861967.1"/>
    <property type="molecule type" value="Genomic_DNA"/>
</dbReference>
<sequence>MKFYFSAKQIPQLRDLPLRERMIALENAALKMTVPERSLLNVLKLLIIVPVFVFILQASENWIALLWAFLVFLLYPLFIKPLQFSLSAKYLPKEVVQDE</sequence>
<feature type="transmembrane region" description="Helical" evidence="1">
    <location>
        <begin position="39"/>
        <end position="56"/>
    </location>
</feature>
<dbReference type="Proteomes" id="UP001234343">
    <property type="component" value="Unassembled WGS sequence"/>
</dbReference>
<proteinExistence type="predicted"/>
<reference evidence="2 3" key="1">
    <citation type="submission" date="2023-06" db="EMBL/GenBank/DDBJ databases">
        <title>Alteromonas sp. ASW11-36 isolated from intertidal sand.</title>
        <authorList>
            <person name="Li Y."/>
        </authorList>
    </citation>
    <scope>NUCLEOTIDE SEQUENCE [LARGE SCALE GENOMIC DNA]</scope>
    <source>
        <strain evidence="2 3">ASW11-36</strain>
    </source>
</reference>
<evidence type="ECO:0000256" key="1">
    <source>
        <dbReference type="SAM" id="Phobius"/>
    </source>
</evidence>
<evidence type="ECO:0000313" key="3">
    <source>
        <dbReference type="Proteomes" id="UP001234343"/>
    </source>
</evidence>
<accession>A0ABT7T0K8</accession>
<evidence type="ECO:0000313" key="2">
    <source>
        <dbReference type="EMBL" id="MDM7861967.1"/>
    </source>
</evidence>
<keyword evidence="1" id="KW-0472">Membrane</keyword>
<comment type="caution">
    <text evidence="2">The sequence shown here is derived from an EMBL/GenBank/DDBJ whole genome shotgun (WGS) entry which is preliminary data.</text>
</comment>
<dbReference type="RefSeq" id="WP_289366674.1">
    <property type="nucleotide sequence ID" value="NZ_JAUCBP010000012.1"/>
</dbReference>
<feature type="transmembrane region" description="Helical" evidence="1">
    <location>
        <begin position="62"/>
        <end position="79"/>
    </location>
</feature>
<organism evidence="2 3">
    <name type="scientific">Alteromonas arenosi</name>
    <dbReference type="NCBI Taxonomy" id="3055817"/>
    <lineage>
        <taxon>Bacteria</taxon>
        <taxon>Pseudomonadati</taxon>
        <taxon>Pseudomonadota</taxon>
        <taxon>Gammaproteobacteria</taxon>
        <taxon>Alteromonadales</taxon>
        <taxon>Alteromonadaceae</taxon>
        <taxon>Alteromonas/Salinimonas group</taxon>
        <taxon>Alteromonas</taxon>
    </lineage>
</organism>
<keyword evidence="1" id="KW-0812">Transmembrane</keyword>
<dbReference type="Pfam" id="PF19667">
    <property type="entry name" value="DUF6170"/>
    <property type="match status" value="1"/>
</dbReference>
<keyword evidence="3" id="KW-1185">Reference proteome</keyword>
<keyword evidence="1" id="KW-1133">Transmembrane helix</keyword>